<evidence type="ECO:0000256" key="1">
    <source>
        <dbReference type="SAM" id="MobiDB-lite"/>
    </source>
</evidence>
<dbReference type="AlphaFoldDB" id="A0A2T7DNK1"/>
<evidence type="ECO:0000313" key="2">
    <source>
        <dbReference type="EMBL" id="PUZ57161.1"/>
    </source>
</evidence>
<organism evidence="2 3">
    <name type="scientific">Panicum hallii var. hallii</name>
    <dbReference type="NCBI Taxonomy" id="1504633"/>
    <lineage>
        <taxon>Eukaryota</taxon>
        <taxon>Viridiplantae</taxon>
        <taxon>Streptophyta</taxon>
        <taxon>Embryophyta</taxon>
        <taxon>Tracheophyta</taxon>
        <taxon>Spermatophyta</taxon>
        <taxon>Magnoliopsida</taxon>
        <taxon>Liliopsida</taxon>
        <taxon>Poales</taxon>
        <taxon>Poaceae</taxon>
        <taxon>PACMAD clade</taxon>
        <taxon>Panicoideae</taxon>
        <taxon>Panicodae</taxon>
        <taxon>Paniceae</taxon>
        <taxon>Panicinae</taxon>
        <taxon>Panicum</taxon>
        <taxon>Panicum sect. Panicum</taxon>
    </lineage>
</organism>
<evidence type="ECO:0000313" key="3">
    <source>
        <dbReference type="Proteomes" id="UP000244336"/>
    </source>
</evidence>
<proteinExistence type="predicted"/>
<reference evidence="2 3" key="1">
    <citation type="submission" date="2018-04" db="EMBL/GenBank/DDBJ databases">
        <title>WGS assembly of Panicum hallii var. hallii HAL2.</title>
        <authorList>
            <person name="Lovell J."/>
            <person name="Jenkins J."/>
            <person name="Lowry D."/>
            <person name="Mamidi S."/>
            <person name="Sreedasyam A."/>
            <person name="Weng X."/>
            <person name="Barry K."/>
            <person name="Bonette J."/>
            <person name="Campitelli B."/>
            <person name="Daum C."/>
            <person name="Gordon S."/>
            <person name="Gould B."/>
            <person name="Lipzen A."/>
            <person name="MacQueen A."/>
            <person name="Palacio-Mejia J."/>
            <person name="Plott C."/>
            <person name="Shakirov E."/>
            <person name="Shu S."/>
            <person name="Yoshinaga Y."/>
            <person name="Zane M."/>
            <person name="Rokhsar D."/>
            <person name="Grimwood J."/>
            <person name="Schmutz J."/>
            <person name="Juenger T."/>
        </authorList>
    </citation>
    <scope>NUCLEOTIDE SEQUENCE [LARGE SCALE GENOMIC DNA]</scope>
    <source>
        <strain evidence="3">cv. HAL2</strain>
    </source>
</reference>
<dbReference type="EMBL" id="CM009753">
    <property type="protein sequence ID" value="PUZ57161.1"/>
    <property type="molecule type" value="Genomic_DNA"/>
</dbReference>
<feature type="region of interest" description="Disordered" evidence="1">
    <location>
        <begin position="19"/>
        <end position="47"/>
    </location>
</feature>
<name>A0A2T7DNK1_9POAL</name>
<accession>A0A2T7DNK1</accession>
<dbReference type="Gramene" id="PUZ57161">
    <property type="protein sequence ID" value="PUZ57161"/>
    <property type="gene ID" value="GQ55_5G406100"/>
</dbReference>
<dbReference type="Proteomes" id="UP000244336">
    <property type="component" value="Chromosome 5"/>
</dbReference>
<sequence length="200" mass="22466">MSLWTERCNGQRTTKGMGLGTCLGIHRGRRRTGNRTARAPTRPPLPPGCFLPRAWQRRQPAVVGPTANARLSGAPVRAVRRRWPAGAGAVDLARSDVGAMRYYVTFRAASTATRPGRPRPAVARSVAGAHRRCLFFFPAPHCRAGPWTVTREPAWKQVSDGWPPCMHMRVRARPLSVHWRHVLVGPRRRRLLRPRKELGR</sequence>
<gene>
    <name evidence="2" type="ORF">GQ55_5G406100</name>
</gene>
<keyword evidence="3" id="KW-1185">Reference proteome</keyword>
<protein>
    <submittedName>
        <fullName evidence="2">Uncharacterized protein</fullName>
    </submittedName>
</protein>